<dbReference type="Proteomes" id="UP001139521">
    <property type="component" value="Unassembled WGS sequence"/>
</dbReference>
<protein>
    <submittedName>
        <fullName evidence="2">Uncharacterized protein</fullName>
    </submittedName>
</protein>
<reference evidence="2" key="1">
    <citation type="submission" date="2022-01" db="EMBL/GenBank/DDBJ databases">
        <title>Genome sequencing of Zunongwangia sp. M21534 genome.</title>
        <authorList>
            <person name="Chen Y."/>
            <person name="Dong C."/>
            <person name="Shao Z."/>
        </authorList>
    </citation>
    <scope>NUCLEOTIDE SEQUENCE</scope>
    <source>
        <strain evidence="2">MCCC M21534</strain>
    </source>
</reference>
<comment type="caution">
    <text evidence="2">The sequence shown here is derived from an EMBL/GenBank/DDBJ whole genome shotgun (WGS) entry which is preliminary data.</text>
</comment>
<accession>A0A9X2CPQ9</accession>
<dbReference type="EMBL" id="JAKHSK010000040">
    <property type="protein sequence ID" value="MCL6220424.1"/>
    <property type="molecule type" value="Genomic_DNA"/>
</dbReference>
<gene>
    <name evidence="2" type="ORF">L1967_19205</name>
</gene>
<keyword evidence="1" id="KW-0812">Transmembrane</keyword>
<keyword evidence="1" id="KW-0472">Membrane</keyword>
<evidence type="ECO:0000313" key="3">
    <source>
        <dbReference type="Proteomes" id="UP001139521"/>
    </source>
</evidence>
<name>A0A9X2CPQ9_9FLAO</name>
<keyword evidence="3" id="KW-1185">Reference proteome</keyword>
<dbReference type="NCBIfam" id="TIGR04402">
    <property type="entry name" value="mob_CxxC_CxxC"/>
    <property type="match status" value="1"/>
</dbReference>
<dbReference type="RefSeq" id="WP_249603121.1">
    <property type="nucleotide sequence ID" value="NZ_JAKHSK010000040.1"/>
</dbReference>
<dbReference type="InterPro" id="IPR030914">
    <property type="entry name" value="Mob_CxxC_CxxC"/>
</dbReference>
<feature type="transmembrane region" description="Helical" evidence="1">
    <location>
        <begin position="29"/>
        <end position="51"/>
    </location>
</feature>
<evidence type="ECO:0000256" key="1">
    <source>
        <dbReference type="SAM" id="Phobius"/>
    </source>
</evidence>
<keyword evidence="1" id="KW-1133">Transmembrane helix</keyword>
<proteinExistence type="predicted"/>
<sequence length="189" mass="21785">MQSKIEQTKLNATSAKILHRKGKNKYERLNILFLILTLIVPLFFIIAQYVTKGGEYELLMNNISFGLSLVLIAISFLSLILKITDKITTHKIGMKNNIFIANECDNIEKLSEIEREWFYRYVSEIDNSDIDTFAGLPEDKRKETYREALKEVQPGNHKITCPVCNSSPWKYEKGDCQLCGNKITEQKLC</sequence>
<dbReference type="AlphaFoldDB" id="A0A9X2CPQ9"/>
<feature type="transmembrane region" description="Helical" evidence="1">
    <location>
        <begin position="63"/>
        <end position="81"/>
    </location>
</feature>
<organism evidence="2 3">
    <name type="scientific">Zunongwangia pacifica</name>
    <dbReference type="NCBI Taxonomy" id="2911062"/>
    <lineage>
        <taxon>Bacteria</taxon>
        <taxon>Pseudomonadati</taxon>
        <taxon>Bacteroidota</taxon>
        <taxon>Flavobacteriia</taxon>
        <taxon>Flavobacteriales</taxon>
        <taxon>Flavobacteriaceae</taxon>
        <taxon>Zunongwangia</taxon>
    </lineage>
</organism>
<evidence type="ECO:0000313" key="2">
    <source>
        <dbReference type="EMBL" id="MCL6220424.1"/>
    </source>
</evidence>